<keyword evidence="13" id="KW-1185">Reference proteome</keyword>
<sequence>MAKLSRSLFTVAVLLIAGGTAAYVTRDKWRTSAPQWLQAYIPPSAAGDPPQGGGAGAPSAGGQAGGAGGGRRGGRRGGSDSGPIPVLTADASAADVPVTLDGVGTVKAFNTVTITPQVNGQIVDLPFKEGQDVKTGDVIARIDDSTYKAALDQAIAKRAQDQASLDNAKIDLQRYEGLVATNSVTKQTADTQRATVAQDEALLKSDDAAIASAKATLAYTVITAPIDGRTGIRSVDIGNVVQANSGTGIVTISQMKPISVLFNLPQQSLADIMAASAGGALQVQALRGDNKTVIDTGTLDVIDNQVDTTTGTIKLKANFPNNSEALWPGAFVNARLLVKTLKGAIVVPTAAVQRGPNGPFLYVLNENKSQLRPVTLGQQGDQQTVVETGLKLGEKVITTGFARLSDGSAVEVTAPAGNAAPVAGAGIGANAGNDATPAPATPARTGGADTPQAGDAAQGDSNGKSWHKGGGNGSGRRHQQGGANAAEGSQSGSDNGTANSGNTTSQPAQ</sequence>
<feature type="domain" description="Multidrug resistance protein MdtA-like beta-barrel" evidence="10">
    <location>
        <begin position="257"/>
        <end position="339"/>
    </location>
</feature>
<evidence type="ECO:0000256" key="6">
    <source>
        <dbReference type="ARBA" id="ARBA00023136"/>
    </source>
</evidence>
<evidence type="ECO:0000256" key="7">
    <source>
        <dbReference type="SAM" id="MobiDB-lite"/>
    </source>
</evidence>
<dbReference type="Gene3D" id="1.10.287.470">
    <property type="entry name" value="Helix hairpin bin"/>
    <property type="match status" value="1"/>
</dbReference>
<dbReference type="InterPro" id="IPR058624">
    <property type="entry name" value="MdtA-like_HH"/>
</dbReference>
<dbReference type="Gene3D" id="2.40.50.100">
    <property type="match status" value="1"/>
</dbReference>
<evidence type="ECO:0000259" key="11">
    <source>
        <dbReference type="Pfam" id="PF25967"/>
    </source>
</evidence>
<evidence type="ECO:0000259" key="9">
    <source>
        <dbReference type="Pfam" id="PF25917"/>
    </source>
</evidence>
<feature type="domain" description="Multidrug resistance protein MdtA-like barrel-sandwich hybrid" evidence="9">
    <location>
        <begin position="110"/>
        <end position="252"/>
    </location>
</feature>
<feature type="domain" description="Multidrug resistance protein MdtA-like alpha-helical hairpin" evidence="8">
    <location>
        <begin position="151"/>
        <end position="220"/>
    </location>
</feature>
<dbReference type="InterPro" id="IPR058625">
    <property type="entry name" value="MdtA-like_BSH"/>
</dbReference>
<evidence type="ECO:0000256" key="5">
    <source>
        <dbReference type="ARBA" id="ARBA00022519"/>
    </source>
</evidence>
<dbReference type="InterPro" id="IPR006143">
    <property type="entry name" value="RND_pump_MFP"/>
</dbReference>
<evidence type="ECO:0000259" key="8">
    <source>
        <dbReference type="Pfam" id="PF25876"/>
    </source>
</evidence>
<evidence type="ECO:0000259" key="10">
    <source>
        <dbReference type="Pfam" id="PF25944"/>
    </source>
</evidence>
<dbReference type="PANTHER" id="PTHR30469">
    <property type="entry name" value="MULTIDRUG RESISTANCE PROTEIN MDTA"/>
    <property type="match status" value="1"/>
</dbReference>
<protein>
    <recommendedName>
        <fullName evidence="14">Efflux RND transporter periplasmic adaptor subunit</fullName>
    </recommendedName>
</protein>
<feature type="domain" description="Multidrug resistance protein MdtA-like C-terminal permuted SH3" evidence="11">
    <location>
        <begin position="344"/>
        <end position="401"/>
    </location>
</feature>
<keyword evidence="4" id="KW-1003">Cell membrane</keyword>
<dbReference type="EMBL" id="BSPC01000028">
    <property type="protein sequence ID" value="GLS20401.1"/>
    <property type="molecule type" value="Genomic_DNA"/>
</dbReference>
<evidence type="ECO:0000256" key="4">
    <source>
        <dbReference type="ARBA" id="ARBA00022475"/>
    </source>
</evidence>
<dbReference type="PANTHER" id="PTHR30469:SF12">
    <property type="entry name" value="MULTIDRUG RESISTANCE PROTEIN MDTA"/>
    <property type="match status" value="1"/>
</dbReference>
<reference evidence="13" key="1">
    <citation type="journal article" date="2019" name="Int. J. Syst. Evol. Microbiol.">
        <title>The Global Catalogue of Microorganisms (GCM) 10K type strain sequencing project: providing services to taxonomists for standard genome sequencing and annotation.</title>
        <authorList>
            <consortium name="The Broad Institute Genomics Platform"/>
            <consortium name="The Broad Institute Genome Sequencing Center for Infectious Disease"/>
            <person name="Wu L."/>
            <person name="Ma J."/>
        </authorList>
    </citation>
    <scope>NUCLEOTIDE SEQUENCE [LARGE SCALE GENOMIC DNA]</scope>
    <source>
        <strain evidence="13">NBRC 101365</strain>
    </source>
</reference>
<organism evidence="12 13">
    <name type="scientific">Labrys miyagiensis</name>
    <dbReference type="NCBI Taxonomy" id="346912"/>
    <lineage>
        <taxon>Bacteria</taxon>
        <taxon>Pseudomonadati</taxon>
        <taxon>Pseudomonadota</taxon>
        <taxon>Alphaproteobacteria</taxon>
        <taxon>Hyphomicrobiales</taxon>
        <taxon>Xanthobacteraceae</taxon>
        <taxon>Labrys</taxon>
    </lineage>
</organism>
<evidence type="ECO:0000256" key="2">
    <source>
        <dbReference type="ARBA" id="ARBA00009477"/>
    </source>
</evidence>
<feature type="compositionally biased region" description="Gly residues" evidence="7">
    <location>
        <begin position="62"/>
        <end position="71"/>
    </location>
</feature>
<dbReference type="Pfam" id="PF25876">
    <property type="entry name" value="HH_MFP_RND"/>
    <property type="match status" value="1"/>
</dbReference>
<dbReference type="Pfam" id="PF25944">
    <property type="entry name" value="Beta-barrel_RND"/>
    <property type="match status" value="1"/>
</dbReference>
<accession>A0ABQ6CJG7</accession>
<evidence type="ECO:0008006" key="14">
    <source>
        <dbReference type="Google" id="ProtNLM"/>
    </source>
</evidence>
<dbReference type="InterPro" id="IPR058627">
    <property type="entry name" value="MdtA-like_C"/>
</dbReference>
<feature type="compositionally biased region" description="Low complexity" evidence="7">
    <location>
        <begin position="430"/>
        <end position="451"/>
    </location>
</feature>
<dbReference type="Gene3D" id="2.40.420.20">
    <property type="match status" value="1"/>
</dbReference>
<evidence type="ECO:0000256" key="1">
    <source>
        <dbReference type="ARBA" id="ARBA00004236"/>
    </source>
</evidence>
<keyword evidence="5" id="KW-0997">Cell inner membrane</keyword>
<dbReference type="Pfam" id="PF25917">
    <property type="entry name" value="BSH_RND"/>
    <property type="match status" value="1"/>
</dbReference>
<proteinExistence type="inferred from homology"/>
<feature type="compositionally biased region" description="Polar residues" evidence="7">
    <location>
        <begin position="487"/>
        <end position="509"/>
    </location>
</feature>
<comment type="subcellular location">
    <subcellularLocation>
        <location evidence="1">Cell membrane</location>
    </subcellularLocation>
</comment>
<gene>
    <name evidence="12" type="ORF">GCM10007874_34180</name>
</gene>
<dbReference type="Gene3D" id="2.40.30.170">
    <property type="match status" value="1"/>
</dbReference>
<dbReference type="RefSeq" id="WP_284313491.1">
    <property type="nucleotide sequence ID" value="NZ_BSPC01000028.1"/>
</dbReference>
<name>A0ABQ6CJG7_9HYPH</name>
<dbReference type="Pfam" id="PF25967">
    <property type="entry name" value="RND-MFP_C"/>
    <property type="match status" value="1"/>
</dbReference>
<feature type="region of interest" description="Disordered" evidence="7">
    <location>
        <begin position="40"/>
        <end position="86"/>
    </location>
</feature>
<keyword evidence="6" id="KW-0472">Membrane</keyword>
<evidence type="ECO:0000256" key="3">
    <source>
        <dbReference type="ARBA" id="ARBA00022448"/>
    </source>
</evidence>
<feature type="region of interest" description="Disordered" evidence="7">
    <location>
        <begin position="430"/>
        <end position="509"/>
    </location>
</feature>
<evidence type="ECO:0000313" key="13">
    <source>
        <dbReference type="Proteomes" id="UP001156882"/>
    </source>
</evidence>
<keyword evidence="3" id="KW-0813">Transport</keyword>
<dbReference type="SUPFAM" id="SSF111369">
    <property type="entry name" value="HlyD-like secretion proteins"/>
    <property type="match status" value="1"/>
</dbReference>
<comment type="caution">
    <text evidence="12">The sequence shown here is derived from an EMBL/GenBank/DDBJ whole genome shotgun (WGS) entry which is preliminary data.</text>
</comment>
<evidence type="ECO:0000313" key="12">
    <source>
        <dbReference type="EMBL" id="GLS20401.1"/>
    </source>
</evidence>
<dbReference type="Proteomes" id="UP001156882">
    <property type="component" value="Unassembled WGS sequence"/>
</dbReference>
<dbReference type="NCBIfam" id="TIGR01730">
    <property type="entry name" value="RND_mfp"/>
    <property type="match status" value="1"/>
</dbReference>
<comment type="similarity">
    <text evidence="2">Belongs to the membrane fusion protein (MFP) (TC 8.A.1) family.</text>
</comment>
<dbReference type="InterPro" id="IPR058626">
    <property type="entry name" value="MdtA-like_b-barrel"/>
</dbReference>